<dbReference type="EMBL" id="GBXM01091990">
    <property type="protein sequence ID" value="JAH16587.1"/>
    <property type="molecule type" value="Transcribed_RNA"/>
</dbReference>
<protein>
    <submittedName>
        <fullName evidence="1">Uncharacterized protein</fullName>
    </submittedName>
</protein>
<organism evidence="1">
    <name type="scientific">Anguilla anguilla</name>
    <name type="common">European freshwater eel</name>
    <name type="synonym">Muraena anguilla</name>
    <dbReference type="NCBI Taxonomy" id="7936"/>
    <lineage>
        <taxon>Eukaryota</taxon>
        <taxon>Metazoa</taxon>
        <taxon>Chordata</taxon>
        <taxon>Craniata</taxon>
        <taxon>Vertebrata</taxon>
        <taxon>Euteleostomi</taxon>
        <taxon>Actinopterygii</taxon>
        <taxon>Neopterygii</taxon>
        <taxon>Teleostei</taxon>
        <taxon>Anguilliformes</taxon>
        <taxon>Anguillidae</taxon>
        <taxon>Anguilla</taxon>
    </lineage>
</organism>
<proteinExistence type="predicted"/>
<dbReference type="AlphaFoldDB" id="A0A0E9QJA1"/>
<reference evidence="1" key="1">
    <citation type="submission" date="2014-11" db="EMBL/GenBank/DDBJ databases">
        <authorList>
            <person name="Amaro Gonzalez C."/>
        </authorList>
    </citation>
    <scope>NUCLEOTIDE SEQUENCE</scope>
</reference>
<name>A0A0E9QJA1_ANGAN</name>
<sequence length="87" mass="10162">MRYESASWGLTEAFLFLCTRRDDMLCEQGVTCNNKKRKKTQKKKKVPLYSALIKSHTSDLTFSAVSLVNRTHFYNVSLYLDCMEKQD</sequence>
<accession>A0A0E9QJA1</accession>
<evidence type="ECO:0000313" key="1">
    <source>
        <dbReference type="EMBL" id="JAH16587.1"/>
    </source>
</evidence>
<reference evidence="1" key="2">
    <citation type="journal article" date="2015" name="Fish Shellfish Immunol.">
        <title>Early steps in the European eel (Anguilla anguilla)-Vibrio vulnificus interaction in the gills: Role of the RtxA13 toxin.</title>
        <authorList>
            <person name="Callol A."/>
            <person name="Pajuelo D."/>
            <person name="Ebbesson L."/>
            <person name="Teles M."/>
            <person name="MacKenzie S."/>
            <person name="Amaro C."/>
        </authorList>
    </citation>
    <scope>NUCLEOTIDE SEQUENCE</scope>
</reference>